<dbReference type="OrthoDB" id="116789at2"/>
<dbReference type="PATRIC" id="fig|135735.6.peg.2804"/>
<dbReference type="KEGG" id="beo:BEH_13270"/>
<gene>
    <name evidence="1" type="ORF">BEH_13270</name>
</gene>
<proteinExistence type="predicted"/>
<evidence type="ECO:0000313" key="1">
    <source>
        <dbReference type="EMBL" id="AKO92965.1"/>
    </source>
</evidence>
<protein>
    <submittedName>
        <fullName evidence="1">Uncharacterized protein</fullName>
    </submittedName>
</protein>
<organism evidence="1 2">
    <name type="scientific">Priestia filamentosa</name>
    <dbReference type="NCBI Taxonomy" id="1402861"/>
    <lineage>
        <taxon>Bacteria</taxon>
        <taxon>Bacillati</taxon>
        <taxon>Bacillota</taxon>
        <taxon>Bacilli</taxon>
        <taxon>Bacillales</taxon>
        <taxon>Bacillaceae</taxon>
        <taxon>Priestia</taxon>
    </lineage>
</organism>
<accession>A0A0H4KH89</accession>
<dbReference type="Pfam" id="PF22564">
    <property type="entry name" value="HAAS"/>
    <property type="match status" value="1"/>
</dbReference>
<keyword evidence="2" id="KW-1185">Reference proteome</keyword>
<name>A0A1X7EIG9_9BACI</name>
<reference evidence="2" key="2">
    <citation type="submission" date="2015-06" db="EMBL/GenBank/DDBJ databases">
        <title>Genome Sequence of Bacillus endophyticus and Analysis of its Companion Mechanism in the Ketogulonigenium vulgare-Bacillus strain Consortium.</title>
        <authorList>
            <person name="Jia N."/>
            <person name="Du J."/>
            <person name="Ding M.-Z."/>
            <person name="Gao F."/>
            <person name="Yuan Y.-J."/>
        </authorList>
    </citation>
    <scope>NUCLEOTIDE SEQUENCE [LARGE SCALE GENOMIC DNA]</scope>
    <source>
        <strain evidence="2">Hbe603</strain>
    </source>
</reference>
<sequence>MNLIEIYIHEVTRRLPEKNREDIALELQSTIEDMLPDDYSEKDIKVALEKLGNPATLASGYGDRPMHLIGPRYFDIYVTLLKMILPIAAVISLISMIAQYFVGYQGEEALINVVLDIIGFGVWKIIEVGIQVFFWLTIVFAILERTDKRKDEQPLTASLQKWTPDDLKNIAYVPKKKAISKFEVFGSLMWTAIWATLYFYANHLVGVYRDSGNGLEFVTSALNQEVLMEYWPVVVIVIVFEIALSLYKLIKGQWTKRIAISNTILQLIGTVVFIVIVVNSNLLNQGFIAYMTDLFTITGNEFKTWIISGGIFFFIISAAISVFDGFRKANIR</sequence>
<dbReference type="EMBL" id="CP011974">
    <property type="protein sequence ID" value="AKO92965.1"/>
    <property type="molecule type" value="Genomic_DNA"/>
</dbReference>
<accession>A0A1X7EIG9</accession>
<dbReference type="GeneID" id="93701777"/>
<evidence type="ECO:0000313" key="2">
    <source>
        <dbReference type="Proteomes" id="UP000036202"/>
    </source>
</evidence>
<dbReference type="AlphaFoldDB" id="A0A1X7EIG9"/>
<dbReference type="RefSeq" id="WP_046217416.1">
    <property type="nucleotide sequence ID" value="NZ_CP011974.1"/>
</dbReference>
<dbReference type="Proteomes" id="UP000036202">
    <property type="component" value="Chromosome"/>
</dbReference>
<reference evidence="1 2" key="1">
    <citation type="journal article" date="2015" name="PLoS ONE">
        <title>Genome Sequence of Bacillus endophyticus and Analysis of Its Companion Mechanism in the Ketogulonigenium vulgare-Bacillus Strain Consortium.</title>
        <authorList>
            <person name="Jia N."/>
            <person name="Du J."/>
            <person name="Ding M.Z."/>
            <person name="Gao F."/>
            <person name="Yuan Y.J."/>
        </authorList>
    </citation>
    <scope>NUCLEOTIDE SEQUENCE [LARGE SCALE GENOMIC DNA]</scope>
    <source>
        <strain evidence="1 2">Hbe603</strain>
    </source>
</reference>